<dbReference type="SMART" id="SM00091">
    <property type="entry name" value="PAS"/>
    <property type="match status" value="2"/>
</dbReference>
<sequence>MNLVLRLKFIIPLDMLKIEELDAMIPSFLKESNLLYLCVLDIEGQIYFAGKKFQKLFASDQIKNFEANFTDCLDKDIEFDLHTFLVEVTEKPNQATNIELSHNGQSANWEFTSLVNDEGDFSGILGIGHPRQMVVSTVPTDYTFPKDVNPATDIFFQLNSSWQILNVNELAEKFFTKKRELLLGNTIWQIYPDKDIYRYALEFKKAKESKTLRVFEDFSTINGRWYKVYIIPRKSGLDVIFKDISQIQNLSEEIKQLQLTLQSVLENTDENVFLVGKDLKIIGYNSAAEKLVKTNFKRDLKDGDKFTNFLFDGVDEVFLKDVESIMSGNFKSFEMPIILKRLNESRIYAHKFFPLIDTYENVVGFGYACQDINDDTLNRKKLKDQNKVMRDILHNQNTLMRSPLSSILGLLELIDPSKLDDENKKYLSYLRPLAMELDKLIRNNSKKVSSLD</sequence>
<gene>
    <name evidence="4" type="ORF">A33Q_1110</name>
</gene>
<proteinExistence type="predicted"/>
<dbReference type="STRING" id="1189612.A33Q_1110"/>
<dbReference type="Pfam" id="PF13426">
    <property type="entry name" value="PAS_9"/>
    <property type="match status" value="2"/>
</dbReference>
<organism evidence="4 5">
    <name type="scientific">Indibacter alkaliphilus (strain CCUG 57479 / KCTC 22604 / LW1)</name>
    <dbReference type="NCBI Taxonomy" id="1189612"/>
    <lineage>
        <taxon>Bacteria</taxon>
        <taxon>Pseudomonadati</taxon>
        <taxon>Bacteroidota</taxon>
        <taxon>Cytophagia</taxon>
        <taxon>Cytophagales</taxon>
        <taxon>Cyclobacteriaceae</taxon>
    </lineage>
</organism>
<dbReference type="Gene3D" id="3.30.450.20">
    <property type="entry name" value="PAS domain"/>
    <property type="match status" value="2"/>
</dbReference>
<feature type="domain" description="PAS" evidence="3">
    <location>
        <begin position="140"/>
        <end position="208"/>
    </location>
</feature>
<dbReference type="EC" id="2.7.13.3" evidence="2"/>
<protein>
    <recommendedName>
        <fullName evidence="2">histidine kinase</fullName>
        <ecNumber evidence="2">2.7.13.3</ecNumber>
    </recommendedName>
</protein>
<dbReference type="InterPro" id="IPR003661">
    <property type="entry name" value="HisK_dim/P_dom"/>
</dbReference>
<evidence type="ECO:0000256" key="2">
    <source>
        <dbReference type="ARBA" id="ARBA00012438"/>
    </source>
</evidence>
<dbReference type="Proteomes" id="UP000006073">
    <property type="component" value="Unassembled WGS sequence"/>
</dbReference>
<dbReference type="EMBL" id="ALWO02000023">
    <property type="protein sequence ID" value="EOZ98456.1"/>
    <property type="molecule type" value="Genomic_DNA"/>
</dbReference>
<dbReference type="GO" id="GO:0000155">
    <property type="term" value="F:phosphorelay sensor kinase activity"/>
    <property type="evidence" value="ECO:0007669"/>
    <property type="project" value="InterPro"/>
</dbReference>
<evidence type="ECO:0000313" key="4">
    <source>
        <dbReference type="EMBL" id="EOZ98456.1"/>
    </source>
</evidence>
<dbReference type="eggNOG" id="COG3829">
    <property type="taxonomic scope" value="Bacteria"/>
</dbReference>
<comment type="caution">
    <text evidence="4">The sequence shown here is derived from an EMBL/GenBank/DDBJ whole genome shotgun (WGS) entry which is preliminary data.</text>
</comment>
<keyword evidence="5" id="KW-1185">Reference proteome</keyword>
<dbReference type="AlphaFoldDB" id="S2E1V6"/>
<evidence type="ECO:0000259" key="3">
    <source>
        <dbReference type="SMART" id="SM00091"/>
    </source>
</evidence>
<dbReference type="CDD" id="cd00130">
    <property type="entry name" value="PAS"/>
    <property type="match status" value="1"/>
</dbReference>
<evidence type="ECO:0000313" key="5">
    <source>
        <dbReference type="Proteomes" id="UP000006073"/>
    </source>
</evidence>
<dbReference type="InterPro" id="IPR000014">
    <property type="entry name" value="PAS"/>
</dbReference>
<name>S2E1V6_INDAL</name>
<accession>S2E1V6</accession>
<comment type="catalytic activity">
    <reaction evidence="1">
        <text>ATP + protein L-histidine = ADP + protein N-phospho-L-histidine.</text>
        <dbReference type="EC" id="2.7.13.3"/>
    </reaction>
</comment>
<dbReference type="InterPro" id="IPR035965">
    <property type="entry name" value="PAS-like_dom_sf"/>
</dbReference>
<evidence type="ECO:0000256" key="1">
    <source>
        <dbReference type="ARBA" id="ARBA00000085"/>
    </source>
</evidence>
<feature type="domain" description="PAS" evidence="3">
    <location>
        <begin position="259"/>
        <end position="327"/>
    </location>
</feature>
<reference evidence="4 5" key="1">
    <citation type="journal article" date="2013" name="Genome Announc.">
        <title>Draft Genome Sequence of Indibacter alkaliphilus Strain LW1T, Isolated from Lonar Lake, a Haloalkaline Lake in the Buldana District of Maharashtra, India.</title>
        <authorList>
            <person name="Singh A."/>
            <person name="Kumar Jangir P."/>
            <person name="Sharma R."/>
            <person name="Singh A."/>
            <person name="Kumar Pinnaka A."/>
            <person name="Shivaji S."/>
        </authorList>
    </citation>
    <scope>NUCLEOTIDE SEQUENCE [LARGE SCALE GENOMIC DNA]</scope>
    <source>
        <strain evidence="5">CCUG 57479 / KCTC 22604 / LW1</strain>
    </source>
</reference>
<dbReference type="CDD" id="cd00082">
    <property type="entry name" value="HisKA"/>
    <property type="match status" value="1"/>
</dbReference>
<dbReference type="SUPFAM" id="SSF55785">
    <property type="entry name" value="PYP-like sensor domain (PAS domain)"/>
    <property type="match status" value="2"/>
</dbReference>